<sequence>MPSFDGSTTTVCVGDTDAAASFSRSTAAVSSGGELVTTLTNESADD</sequence>
<evidence type="ECO:0000313" key="2">
    <source>
        <dbReference type="Proteomes" id="UP000471521"/>
    </source>
</evidence>
<accession>A0A6B0SU07</accession>
<comment type="caution">
    <text evidence="1">The sequence shown here is derived from an EMBL/GenBank/DDBJ whole genome shotgun (WGS) entry which is preliminary data.</text>
</comment>
<evidence type="ECO:0000313" key="1">
    <source>
        <dbReference type="EMBL" id="MXR22532.1"/>
    </source>
</evidence>
<feature type="non-terminal residue" evidence="1">
    <location>
        <position position="46"/>
    </location>
</feature>
<protein>
    <submittedName>
        <fullName evidence="1">Uncharacterized protein</fullName>
    </submittedName>
</protein>
<gene>
    <name evidence="1" type="ORF">GRX66_18830</name>
</gene>
<organism evidence="1 2">
    <name type="scientific">Halobacterium bonnevillei</name>
    <dbReference type="NCBI Taxonomy" id="2692200"/>
    <lineage>
        <taxon>Archaea</taxon>
        <taxon>Methanobacteriati</taxon>
        <taxon>Methanobacteriota</taxon>
        <taxon>Stenosarchaea group</taxon>
        <taxon>Halobacteria</taxon>
        <taxon>Halobacteriales</taxon>
        <taxon>Halobacteriaceae</taxon>
        <taxon>Halobacterium</taxon>
    </lineage>
</organism>
<keyword evidence="2" id="KW-1185">Reference proteome</keyword>
<dbReference type="AlphaFoldDB" id="A0A6B0SU07"/>
<name>A0A6B0SU07_9EURY</name>
<dbReference type="EMBL" id="WUUU01000317">
    <property type="protein sequence ID" value="MXR22532.1"/>
    <property type="molecule type" value="Genomic_DNA"/>
</dbReference>
<dbReference type="Proteomes" id="UP000471521">
    <property type="component" value="Unassembled WGS sequence"/>
</dbReference>
<reference evidence="1 2" key="1">
    <citation type="submission" date="2019-12" db="EMBL/GenBank/DDBJ databases">
        <title>Isolation and characterization of three novel carbon monoxide-oxidizing members of Halobacteria from salione crusts and soils.</title>
        <authorList>
            <person name="Myers M.R."/>
            <person name="King G.M."/>
        </authorList>
    </citation>
    <scope>NUCLEOTIDE SEQUENCE [LARGE SCALE GENOMIC DNA]</scope>
    <source>
        <strain evidence="1 2">PCN9</strain>
    </source>
</reference>
<proteinExistence type="predicted"/>